<dbReference type="Pfam" id="PF13450">
    <property type="entry name" value="NAD_binding_8"/>
    <property type="match status" value="1"/>
</dbReference>
<dbReference type="InterPro" id="IPR036188">
    <property type="entry name" value="FAD/NAD-bd_sf"/>
</dbReference>
<dbReference type="Gene3D" id="3.50.50.60">
    <property type="entry name" value="FAD/NAD(P)-binding domain"/>
    <property type="match status" value="2"/>
</dbReference>
<comment type="similarity">
    <text evidence="1">Belongs to the FAD-binding monooxygenase family.</text>
</comment>
<evidence type="ECO:0000313" key="3">
    <source>
        <dbReference type="Proteomes" id="UP000235672"/>
    </source>
</evidence>
<proteinExistence type="inferred from homology"/>
<evidence type="ECO:0000313" key="2">
    <source>
        <dbReference type="EMBL" id="PMD18263.1"/>
    </source>
</evidence>
<name>A0A2J6PW67_9HELO</name>
<gene>
    <name evidence="2" type="ORF">NA56DRAFT_604768</name>
</gene>
<dbReference type="InterPro" id="IPR051209">
    <property type="entry name" value="FAD-bind_Monooxygenase_sf"/>
</dbReference>
<protein>
    <submittedName>
        <fullName evidence="2">FAD/NAD(P)-binding domain-containing protein</fullName>
    </submittedName>
</protein>
<dbReference type="OrthoDB" id="74360at2759"/>
<dbReference type="Proteomes" id="UP000235672">
    <property type="component" value="Unassembled WGS sequence"/>
</dbReference>
<dbReference type="SUPFAM" id="SSF51905">
    <property type="entry name" value="FAD/NAD(P)-binding domain"/>
    <property type="match status" value="2"/>
</dbReference>
<keyword evidence="3" id="KW-1185">Reference proteome</keyword>
<dbReference type="AlphaFoldDB" id="A0A2J6PW67"/>
<sequence>MVEATAARGLAHTNTPYEILEQPLGTVRHVRIVTIGAGASGLNMIRTLRNSLTNYSHTVYEKNLKVGGTWYENRYPGCKCDIPAHNYQYSWKPNPGWSSFFGSAEEIEAYFCRVCEEEDLGREIKTEHRVVEARWNEKGIWELKVEDLSSGKVFEDHCHFLLDASGILNNWKWPQIPGLHEFKGDLIHSANWPENFEYSGKRVAVIGNGSSGIQIVPALQPDVKELINFIRSPTWISPPSYKTWKTGKVAEILRNLEMDGDDFTPKQIEKFKSSPDYYLEFVKAVEEQINGRFPMATDHINIQMLKDSETQAQAFKLLSMYMSTLLGNDPRLCKALIPTFPVGCRRLTPGPGYFESLTKENVRVITDNIVKVVPTGLELTTGEIIEVDALICATGFDLSFRPRFPLIGRKGNLQDLWTENLPRAYMSCAVPEFPNYFRGLTLLIDDAVFLGPNCPIGHGSVITITEHISKYICSIIQKCQTEGIIALSPSHEALDAYSAHIDAFMPRTVWAGTCRSWFKNGMETGPVTALHPGSRIHWFHMLERVRGEDFEFVWEGGMRFGYLGNGFSTKELEGGGDKTWYL</sequence>
<dbReference type="EMBL" id="KZ613495">
    <property type="protein sequence ID" value="PMD18263.1"/>
    <property type="molecule type" value="Genomic_DNA"/>
</dbReference>
<evidence type="ECO:0000256" key="1">
    <source>
        <dbReference type="ARBA" id="ARBA00010139"/>
    </source>
</evidence>
<dbReference type="PANTHER" id="PTHR42877">
    <property type="entry name" value="L-ORNITHINE N(5)-MONOOXYGENASE-RELATED"/>
    <property type="match status" value="1"/>
</dbReference>
<dbReference type="STRING" id="1745343.A0A2J6PW67"/>
<dbReference type="PANTHER" id="PTHR42877:SF12">
    <property type="entry name" value="MONOOXYGENASE"/>
    <property type="match status" value="1"/>
</dbReference>
<feature type="non-terminal residue" evidence="2">
    <location>
        <position position="582"/>
    </location>
</feature>
<organism evidence="2 3">
    <name type="scientific">Hyaloscypha hepaticicola</name>
    <dbReference type="NCBI Taxonomy" id="2082293"/>
    <lineage>
        <taxon>Eukaryota</taxon>
        <taxon>Fungi</taxon>
        <taxon>Dikarya</taxon>
        <taxon>Ascomycota</taxon>
        <taxon>Pezizomycotina</taxon>
        <taxon>Leotiomycetes</taxon>
        <taxon>Helotiales</taxon>
        <taxon>Hyaloscyphaceae</taxon>
        <taxon>Hyaloscypha</taxon>
    </lineage>
</organism>
<reference evidence="2 3" key="1">
    <citation type="submission" date="2016-05" db="EMBL/GenBank/DDBJ databases">
        <title>A degradative enzymes factory behind the ericoid mycorrhizal symbiosis.</title>
        <authorList>
            <consortium name="DOE Joint Genome Institute"/>
            <person name="Martino E."/>
            <person name="Morin E."/>
            <person name="Grelet G."/>
            <person name="Kuo A."/>
            <person name="Kohler A."/>
            <person name="Daghino S."/>
            <person name="Barry K."/>
            <person name="Choi C."/>
            <person name="Cichocki N."/>
            <person name="Clum A."/>
            <person name="Copeland A."/>
            <person name="Hainaut M."/>
            <person name="Haridas S."/>
            <person name="Labutti K."/>
            <person name="Lindquist E."/>
            <person name="Lipzen A."/>
            <person name="Khouja H.-R."/>
            <person name="Murat C."/>
            <person name="Ohm R."/>
            <person name="Olson A."/>
            <person name="Spatafora J."/>
            <person name="Veneault-Fourrey C."/>
            <person name="Henrissat B."/>
            <person name="Grigoriev I."/>
            <person name="Martin F."/>
            <person name="Perotto S."/>
        </authorList>
    </citation>
    <scope>NUCLEOTIDE SEQUENCE [LARGE SCALE GENOMIC DNA]</scope>
    <source>
        <strain evidence="2 3">UAMH 7357</strain>
    </source>
</reference>
<accession>A0A2J6PW67</accession>